<dbReference type="InterPro" id="IPR006120">
    <property type="entry name" value="Resolvase_HTH_dom"/>
</dbReference>
<dbReference type="PROSITE" id="PS50994">
    <property type="entry name" value="INTEGRASE"/>
    <property type="match status" value="1"/>
</dbReference>
<organism evidence="3 4">
    <name type="scientific">Fulvivirga kasyanovii</name>
    <dbReference type="NCBI Taxonomy" id="396812"/>
    <lineage>
        <taxon>Bacteria</taxon>
        <taxon>Pseudomonadati</taxon>
        <taxon>Bacteroidota</taxon>
        <taxon>Cytophagia</taxon>
        <taxon>Cytophagales</taxon>
        <taxon>Fulvivirgaceae</taxon>
        <taxon>Fulvivirga</taxon>
    </lineage>
</organism>
<gene>
    <name evidence="3" type="ORF">E1163_08025</name>
</gene>
<dbReference type="InterPro" id="IPR054353">
    <property type="entry name" value="IstA-like_C"/>
</dbReference>
<comment type="similarity">
    <text evidence="1">Belongs to the transposase IS21/IS408/IS1162 family.</text>
</comment>
<dbReference type="Proteomes" id="UP000798808">
    <property type="component" value="Unassembled WGS sequence"/>
</dbReference>
<protein>
    <submittedName>
        <fullName evidence="3">IS21 family transposase</fullName>
    </submittedName>
</protein>
<feature type="domain" description="Integrase catalytic" evidence="2">
    <location>
        <begin position="136"/>
        <end position="318"/>
    </location>
</feature>
<sequence length="515" mass="59631">MAGKAIIMSKVKQIIRLRKKGVALQSIAKGVGISRNTVKKYLRLIEVKGYDHQELLALEDEQLEELLAEPDQISEARQQALYAIFPDVEKELNRTGVNRWILWGEYKEKHPDDYGYAHFCHHFKVWLNSGEATMHFDHQPGDKLYIDFAGKKLQWVDRSTGEVHPAEVFVGVLGYSQLTYVEAVASQKKEDFISTTENALHYFGGVSQVIIPDNLKSAVTKANKYEAELNADFADFANQYNTCILPARSYKPRDKAPVENAVKIVYSRIYAPLRDKIFYSLKELNEAILLLLENYNNRPFQKTPQSRREKFEQQEKEKLMILPTKRYEIKKFKSATVMKNSHVYLSEDKHYYSVPYRYIGKKVKAVYTSNHLSVYYNKERIAFHKRKAKAFGYTTIKEHLPSSHQFVSDWNPDKFLSWAAGIHPAVKEYISVIITSKTYPEQAYRSCVGILSQEKKVGRRRLINAIERAIHYGAYNYKIIDRILKGGLDRIKEEDPGQQSSLPFHTNIRGAEHYK</sequence>
<dbReference type="SUPFAM" id="SSF53098">
    <property type="entry name" value="Ribonuclease H-like"/>
    <property type="match status" value="1"/>
</dbReference>
<dbReference type="Pfam" id="PF02796">
    <property type="entry name" value="HTH_7"/>
    <property type="match status" value="1"/>
</dbReference>
<evidence type="ECO:0000313" key="3">
    <source>
        <dbReference type="EMBL" id="MTI24885.1"/>
    </source>
</evidence>
<evidence type="ECO:0000259" key="2">
    <source>
        <dbReference type="PROSITE" id="PS50994"/>
    </source>
</evidence>
<name>A0ABW9RPK5_9BACT</name>
<dbReference type="Pfam" id="PF22483">
    <property type="entry name" value="Mu-transpos_C_2"/>
    <property type="match status" value="1"/>
</dbReference>
<evidence type="ECO:0000313" key="4">
    <source>
        <dbReference type="Proteomes" id="UP000798808"/>
    </source>
</evidence>
<dbReference type="Gene3D" id="3.30.420.10">
    <property type="entry name" value="Ribonuclease H-like superfamily/Ribonuclease H"/>
    <property type="match status" value="1"/>
</dbReference>
<proteinExistence type="inferred from homology"/>
<accession>A0ABW9RPK5</accession>
<dbReference type="NCBIfam" id="NF033546">
    <property type="entry name" value="transpos_IS21"/>
    <property type="match status" value="1"/>
</dbReference>
<dbReference type="PANTHER" id="PTHR35004">
    <property type="entry name" value="TRANSPOSASE RV3428C-RELATED"/>
    <property type="match status" value="1"/>
</dbReference>
<dbReference type="Gene3D" id="1.10.10.60">
    <property type="entry name" value="Homeodomain-like"/>
    <property type="match status" value="1"/>
</dbReference>
<dbReference type="InterPro" id="IPR012337">
    <property type="entry name" value="RNaseH-like_sf"/>
</dbReference>
<keyword evidence="4" id="KW-1185">Reference proteome</keyword>
<evidence type="ECO:0000256" key="1">
    <source>
        <dbReference type="ARBA" id="ARBA00009277"/>
    </source>
</evidence>
<dbReference type="EMBL" id="SMLW01000463">
    <property type="protein sequence ID" value="MTI24885.1"/>
    <property type="molecule type" value="Genomic_DNA"/>
</dbReference>
<dbReference type="InterPro" id="IPR036397">
    <property type="entry name" value="RNaseH_sf"/>
</dbReference>
<dbReference type="InterPro" id="IPR001584">
    <property type="entry name" value="Integrase_cat-core"/>
</dbReference>
<dbReference type="PANTHER" id="PTHR35004:SF8">
    <property type="entry name" value="TRANSPOSASE RV3428C-RELATED"/>
    <property type="match status" value="1"/>
</dbReference>
<reference evidence="3 4" key="1">
    <citation type="submission" date="2019-02" db="EMBL/GenBank/DDBJ databases">
        <authorList>
            <person name="Goldberg S.R."/>
            <person name="Haltli B.A."/>
            <person name="Correa H."/>
            <person name="Russell K.G."/>
        </authorList>
    </citation>
    <scope>NUCLEOTIDE SEQUENCE [LARGE SCALE GENOMIC DNA]</scope>
    <source>
        <strain evidence="3 4">JCM 16186</strain>
    </source>
</reference>
<comment type="caution">
    <text evidence="3">The sequence shown here is derived from an EMBL/GenBank/DDBJ whole genome shotgun (WGS) entry which is preliminary data.</text>
</comment>